<protein>
    <submittedName>
        <fullName evidence="3">Uncharacterized protein</fullName>
    </submittedName>
</protein>
<proteinExistence type="predicted"/>
<accession>A0A195C4Z4</accession>
<sequence length="485" mass="54643">MMRLAILFVLAIDLANSQLNYEGNPFTEYTEYIAEESNLSERAAKKNDVSIDLPNSVVSSHSQKLYPIVEPESNGRSHQAVETNLLKSQISSSVQTFQSDTSARQFQDSSGNTPISQAEVALNTFLNSKTPEESRLSLDHYLRSQQSPEVQSRSSDAIINQESSKTIEPLNPQPISHVEQQQQLLVPQVNQQQVQQTSQVDQVQLVPQLVPQIDQREQLLPSAGQTYGYVGQPAMIQAIQPVIRTPAGVVLGQKMLQPVPLVPAFQTRNDIITPAMWRERMRRLRGKPFPFAQPRIGPALYQGPIAVPFKAKAPLEVIYTKPPGLHRGPPILSNPPVPYEDASAWFPDSDQPPPNKDVYYSQLYAQSYDPHYYNYIATTGKIRPYLYGKLGKHQEEQDDGIWSELYRGFKKHGLRNIMTPTFLLGMTLPVVTLMLSALVQKRSIARSDNARELAQEDALQEYLERLQRAMKCYGRNSRDEKLDGC</sequence>
<feature type="chain" id="PRO_5008269841" evidence="2">
    <location>
        <begin position="18"/>
        <end position="485"/>
    </location>
</feature>
<evidence type="ECO:0000256" key="1">
    <source>
        <dbReference type="SAM" id="Phobius"/>
    </source>
</evidence>
<gene>
    <name evidence="3" type="ORF">ALC62_13390</name>
</gene>
<dbReference type="OrthoDB" id="7698447at2759"/>
<organism evidence="3 4">
    <name type="scientific">Cyphomyrmex costatus</name>
    <dbReference type="NCBI Taxonomy" id="456900"/>
    <lineage>
        <taxon>Eukaryota</taxon>
        <taxon>Metazoa</taxon>
        <taxon>Ecdysozoa</taxon>
        <taxon>Arthropoda</taxon>
        <taxon>Hexapoda</taxon>
        <taxon>Insecta</taxon>
        <taxon>Pterygota</taxon>
        <taxon>Neoptera</taxon>
        <taxon>Endopterygota</taxon>
        <taxon>Hymenoptera</taxon>
        <taxon>Apocrita</taxon>
        <taxon>Aculeata</taxon>
        <taxon>Formicoidea</taxon>
        <taxon>Formicidae</taxon>
        <taxon>Myrmicinae</taxon>
        <taxon>Cyphomyrmex</taxon>
    </lineage>
</organism>
<feature type="signal peptide" evidence="2">
    <location>
        <begin position="1"/>
        <end position="17"/>
    </location>
</feature>
<keyword evidence="4" id="KW-1185">Reference proteome</keyword>
<feature type="transmembrane region" description="Helical" evidence="1">
    <location>
        <begin position="417"/>
        <end position="439"/>
    </location>
</feature>
<evidence type="ECO:0000313" key="3">
    <source>
        <dbReference type="EMBL" id="KYM95942.1"/>
    </source>
</evidence>
<dbReference type="EMBL" id="KQ978251">
    <property type="protein sequence ID" value="KYM95942.1"/>
    <property type="molecule type" value="Genomic_DNA"/>
</dbReference>
<name>A0A195C4Z4_9HYME</name>
<keyword evidence="2" id="KW-0732">Signal</keyword>
<evidence type="ECO:0000256" key="2">
    <source>
        <dbReference type="SAM" id="SignalP"/>
    </source>
</evidence>
<dbReference type="Proteomes" id="UP000078542">
    <property type="component" value="Unassembled WGS sequence"/>
</dbReference>
<keyword evidence="1" id="KW-1133">Transmembrane helix</keyword>
<dbReference type="AlphaFoldDB" id="A0A195C4Z4"/>
<reference evidence="3 4" key="1">
    <citation type="submission" date="2016-03" db="EMBL/GenBank/DDBJ databases">
        <title>Cyphomyrmex costatus WGS genome.</title>
        <authorList>
            <person name="Nygaard S."/>
            <person name="Hu H."/>
            <person name="Boomsma J."/>
            <person name="Zhang G."/>
        </authorList>
    </citation>
    <scope>NUCLEOTIDE SEQUENCE [LARGE SCALE GENOMIC DNA]</scope>
    <source>
        <strain evidence="3">MS0001</strain>
        <tissue evidence="3">Whole body</tissue>
    </source>
</reference>
<keyword evidence="1" id="KW-0812">Transmembrane</keyword>
<dbReference type="KEGG" id="ccoa:108779835"/>
<keyword evidence="1" id="KW-0472">Membrane</keyword>
<evidence type="ECO:0000313" key="4">
    <source>
        <dbReference type="Proteomes" id="UP000078542"/>
    </source>
</evidence>